<organism evidence="8 10">
    <name type="scientific">Peronospora farinosa</name>
    <dbReference type="NCBI Taxonomy" id="134698"/>
    <lineage>
        <taxon>Eukaryota</taxon>
        <taxon>Sar</taxon>
        <taxon>Stramenopiles</taxon>
        <taxon>Oomycota</taxon>
        <taxon>Peronosporomycetes</taxon>
        <taxon>Peronosporales</taxon>
        <taxon>Peronosporaceae</taxon>
        <taxon>Peronospora</taxon>
    </lineage>
</organism>
<keyword evidence="3" id="KW-0472">Membrane</keyword>
<evidence type="ECO:0000313" key="9">
    <source>
        <dbReference type="Proteomes" id="UP001157938"/>
    </source>
</evidence>
<dbReference type="EMBL" id="CAKLBC010001858">
    <property type="protein sequence ID" value="CAH0493987.1"/>
    <property type="molecule type" value="Genomic_DNA"/>
</dbReference>
<name>A0AAV0U3K1_9STRA</name>
<protein>
    <recommendedName>
        <fullName evidence="11">Exopolysaccharide phosphotransferase</fullName>
    </recommendedName>
</protein>
<dbReference type="InterPro" id="IPR021520">
    <property type="entry name" value="Stealth_CR2"/>
</dbReference>
<evidence type="ECO:0000259" key="5">
    <source>
        <dbReference type="Pfam" id="PF17101"/>
    </source>
</evidence>
<accession>A0AAV0U3K1</accession>
<proteinExistence type="inferred from homology"/>
<dbReference type="Proteomes" id="UP001159659">
    <property type="component" value="Unassembled WGS sequence"/>
</dbReference>
<reference evidence="7 9" key="1">
    <citation type="submission" date="2021-11" db="EMBL/GenBank/DDBJ databases">
        <authorList>
            <person name="Islam A."/>
            <person name="Islam S."/>
            <person name="Flora M.S."/>
            <person name="Rahman M."/>
            <person name="Ziaur R.M."/>
            <person name="Epstein J.H."/>
            <person name="Hassan M."/>
            <person name="Klassen M."/>
            <person name="Woodard K."/>
            <person name="Webb A."/>
            <person name="Webby R.J."/>
            <person name="El Zowalaty M.E."/>
        </authorList>
    </citation>
    <scope>NUCLEOTIDE SEQUENCE [LARGE SCALE GENOMIC DNA]</scope>
    <source>
        <strain evidence="7">Pf1</strain>
    </source>
</reference>
<dbReference type="PANTHER" id="PTHR24045">
    <property type="match status" value="1"/>
</dbReference>
<keyword evidence="9" id="KW-1185">Reference proteome</keyword>
<dbReference type="Proteomes" id="UP001157938">
    <property type="component" value="Unassembled WGS sequence"/>
</dbReference>
<reference evidence="8" key="2">
    <citation type="submission" date="2022-12" db="EMBL/GenBank/DDBJ databases">
        <authorList>
            <person name="Webb A."/>
        </authorList>
    </citation>
    <scope>NUCLEOTIDE SEQUENCE</scope>
    <source>
        <strain evidence="8">Pf2</strain>
    </source>
</reference>
<evidence type="ECO:0000256" key="1">
    <source>
        <dbReference type="ARBA" id="ARBA00007583"/>
    </source>
</evidence>
<evidence type="ECO:0000256" key="3">
    <source>
        <dbReference type="SAM" id="Phobius"/>
    </source>
</evidence>
<evidence type="ECO:0000313" key="7">
    <source>
        <dbReference type="EMBL" id="CAH0493987.1"/>
    </source>
</evidence>
<evidence type="ECO:0000313" key="10">
    <source>
        <dbReference type="Proteomes" id="UP001159659"/>
    </source>
</evidence>
<evidence type="ECO:0000259" key="6">
    <source>
        <dbReference type="Pfam" id="PF17102"/>
    </source>
</evidence>
<dbReference type="GO" id="GO:0016772">
    <property type="term" value="F:transferase activity, transferring phosphorus-containing groups"/>
    <property type="evidence" value="ECO:0007669"/>
    <property type="project" value="InterPro"/>
</dbReference>
<gene>
    <name evidence="7" type="ORF">PFR001_LOCUS9072</name>
    <name evidence="8" type="ORF">PFR002_LOCUS6600</name>
</gene>
<feature type="transmembrane region" description="Helical" evidence="3">
    <location>
        <begin position="450"/>
        <end position="470"/>
    </location>
</feature>
<evidence type="ECO:0000256" key="2">
    <source>
        <dbReference type="ARBA" id="ARBA00022679"/>
    </source>
</evidence>
<dbReference type="Pfam" id="PF11380">
    <property type="entry name" value="Stealth_CR2"/>
    <property type="match status" value="1"/>
</dbReference>
<keyword evidence="3" id="KW-0812">Transmembrane</keyword>
<dbReference type="EMBL" id="CANTFK010000863">
    <property type="protein sequence ID" value="CAI5731522.1"/>
    <property type="molecule type" value="Genomic_DNA"/>
</dbReference>
<comment type="caution">
    <text evidence="8">The sequence shown here is derived from an EMBL/GenBank/DDBJ whole genome shotgun (WGS) entry which is preliminary data.</text>
</comment>
<feature type="domain" description="Stealth protein CR1 conserved region 1" evidence="5">
    <location>
        <begin position="84"/>
        <end position="107"/>
    </location>
</feature>
<dbReference type="InterPro" id="IPR031357">
    <property type="entry name" value="Stealth_CR3"/>
</dbReference>
<keyword evidence="2" id="KW-0808">Transferase</keyword>
<dbReference type="Pfam" id="PF17101">
    <property type="entry name" value="Stealth_CR1"/>
    <property type="match status" value="1"/>
</dbReference>
<evidence type="ECO:0000259" key="4">
    <source>
        <dbReference type="Pfam" id="PF11380"/>
    </source>
</evidence>
<feature type="domain" description="Stealth protein CR2 conserved region 2" evidence="4">
    <location>
        <begin position="113"/>
        <end position="220"/>
    </location>
</feature>
<dbReference type="InterPro" id="IPR047141">
    <property type="entry name" value="Stealth"/>
</dbReference>
<feature type="transmembrane region" description="Helical" evidence="3">
    <location>
        <begin position="21"/>
        <end position="39"/>
    </location>
</feature>
<dbReference type="InterPro" id="IPR031358">
    <property type="entry name" value="Stealth_CR1"/>
</dbReference>
<keyword evidence="3" id="KW-1133">Transmembrane helix</keyword>
<evidence type="ECO:0000313" key="8">
    <source>
        <dbReference type="EMBL" id="CAI5731522.1"/>
    </source>
</evidence>
<dbReference type="AlphaFoldDB" id="A0AAV0U3K1"/>
<evidence type="ECO:0008006" key="11">
    <source>
        <dbReference type="Google" id="ProtNLM"/>
    </source>
</evidence>
<dbReference type="PANTHER" id="PTHR24045:SF0">
    <property type="entry name" value="N-ACETYLGLUCOSAMINE-1-PHOSPHOTRANSFERASE SUBUNITS ALPHA_BETA"/>
    <property type="match status" value="1"/>
</dbReference>
<sequence length="490" mass="56550">MKPSMGVRLRLTMNHRRNLRYIVVLPVCGALFLVMYLLTKTPTPYTYDKLTDEEDRRYNTQTMLHQWPGQCPIKNFEQLRRLSIVYTWVNGSLPCYRELREKTGGKKAIGGSRDREIGELLYSIRSFEKNVPWHTGQIFLVTPGHIPHWVDMNNPRIKVINQDDLFPEYAKPFLPTFNTHVIEQFLYRIPGLSDIYMQVNDDYMFLKPIAPHEFFSCDGGIRLLHEGGLISHAPPTPKKGIWISSVLNTQQEMDLRWGKTDRYYIKHAPYVYSRRAFERLHQIYDRPLYMTLKSKFRAKPDMNMPLLHHYYMIAQGSEELGIPIYSPPAEQMTGYKLILMKNNNIDSLKQIFGRILDGSSPYKIVALNDEYTDMRVADTVIAFLEKLFSEPSSFERKPGSEPNALSVHKPGSCQVDPAVLPPSPPRVEAAPKYQVIAYRELRWVAFTNSLLRGMGFGLGGIIMYILALLVQRRNKAPIGSKKKVGPYDKV</sequence>
<feature type="domain" description="Stealth protein CR3 conserved region 3" evidence="6">
    <location>
        <begin position="266"/>
        <end position="313"/>
    </location>
</feature>
<dbReference type="Pfam" id="PF17102">
    <property type="entry name" value="Stealth_CR3"/>
    <property type="match status" value="1"/>
</dbReference>
<dbReference type="GO" id="GO:0005794">
    <property type="term" value="C:Golgi apparatus"/>
    <property type="evidence" value="ECO:0007669"/>
    <property type="project" value="TreeGrafter"/>
</dbReference>
<comment type="similarity">
    <text evidence="1">Belongs to the stealth family.</text>
</comment>